<dbReference type="EMBL" id="BOLY01000004">
    <property type="protein sequence ID" value="GIZ44012.1"/>
    <property type="molecule type" value="Genomic_DNA"/>
</dbReference>
<reference evidence="5 6" key="1">
    <citation type="submission" date="2021-01" db="EMBL/GenBank/DDBJ databases">
        <title>Cercospora kikuchii MAFF 305040 whole genome shotgun sequence.</title>
        <authorList>
            <person name="Kashiwa T."/>
            <person name="Suzuki T."/>
        </authorList>
    </citation>
    <scope>NUCLEOTIDE SEQUENCE [LARGE SCALE GENOMIC DNA]</scope>
    <source>
        <strain evidence="5 6">MAFF 305040</strain>
    </source>
</reference>
<dbReference type="OrthoDB" id="3944243at2759"/>
<dbReference type="Pfam" id="PF24883">
    <property type="entry name" value="NPHP3_N"/>
    <property type="match status" value="1"/>
</dbReference>
<feature type="repeat" description="ANK" evidence="3">
    <location>
        <begin position="1710"/>
        <end position="1731"/>
    </location>
</feature>
<dbReference type="Gene3D" id="1.25.40.20">
    <property type="entry name" value="Ankyrin repeat-containing domain"/>
    <property type="match status" value="6"/>
</dbReference>
<gene>
    <name evidence="5" type="ORF">CKM354_000722100</name>
</gene>
<feature type="repeat" description="ANK" evidence="3">
    <location>
        <begin position="1644"/>
        <end position="1676"/>
    </location>
</feature>
<dbReference type="InterPro" id="IPR027417">
    <property type="entry name" value="P-loop_NTPase"/>
</dbReference>
<keyword evidence="6" id="KW-1185">Reference proteome</keyword>
<evidence type="ECO:0000313" key="6">
    <source>
        <dbReference type="Proteomes" id="UP000825890"/>
    </source>
</evidence>
<dbReference type="RefSeq" id="XP_044658499.1">
    <property type="nucleotide sequence ID" value="XM_044802564.1"/>
</dbReference>
<dbReference type="Gene3D" id="3.40.50.300">
    <property type="entry name" value="P-loop containing nucleotide triphosphate hydrolases"/>
    <property type="match status" value="1"/>
</dbReference>
<dbReference type="InterPro" id="IPR051165">
    <property type="entry name" value="Multifunctional_ANK_Repeat"/>
</dbReference>
<feature type="repeat" description="ANK" evidence="3">
    <location>
        <begin position="1677"/>
        <end position="1709"/>
    </location>
</feature>
<feature type="repeat" description="ANK" evidence="3">
    <location>
        <begin position="1744"/>
        <end position="1776"/>
    </location>
</feature>
<evidence type="ECO:0000256" key="3">
    <source>
        <dbReference type="PROSITE-ProRule" id="PRU00023"/>
    </source>
</evidence>
<accession>A0A9P3FHA0</accession>
<dbReference type="PROSITE" id="PS50297">
    <property type="entry name" value="ANK_REP_REGION"/>
    <property type="match status" value="5"/>
</dbReference>
<dbReference type="GeneID" id="68292796"/>
<evidence type="ECO:0000256" key="2">
    <source>
        <dbReference type="ARBA" id="ARBA00023043"/>
    </source>
</evidence>
<evidence type="ECO:0000259" key="4">
    <source>
        <dbReference type="Pfam" id="PF24883"/>
    </source>
</evidence>
<name>A0A9P3FHA0_9PEZI</name>
<dbReference type="Pfam" id="PF00023">
    <property type="entry name" value="Ank"/>
    <property type="match status" value="1"/>
</dbReference>
<feature type="repeat" description="ANK" evidence="3">
    <location>
        <begin position="1455"/>
        <end position="1487"/>
    </location>
</feature>
<dbReference type="SUPFAM" id="SSF52540">
    <property type="entry name" value="P-loop containing nucleoside triphosphate hydrolases"/>
    <property type="match status" value="1"/>
</dbReference>
<evidence type="ECO:0000256" key="1">
    <source>
        <dbReference type="ARBA" id="ARBA00022737"/>
    </source>
</evidence>
<organism evidence="5 6">
    <name type="scientific">Cercospora kikuchii</name>
    <dbReference type="NCBI Taxonomy" id="84275"/>
    <lineage>
        <taxon>Eukaryota</taxon>
        <taxon>Fungi</taxon>
        <taxon>Dikarya</taxon>
        <taxon>Ascomycota</taxon>
        <taxon>Pezizomycotina</taxon>
        <taxon>Dothideomycetes</taxon>
        <taxon>Dothideomycetidae</taxon>
        <taxon>Mycosphaerellales</taxon>
        <taxon>Mycosphaerellaceae</taxon>
        <taxon>Cercospora</taxon>
    </lineage>
</organism>
<protein>
    <recommendedName>
        <fullName evidence="4">Nephrocystin 3-like N-terminal domain-containing protein</fullName>
    </recommendedName>
</protein>
<sequence>MADPLSIASGIAGLITLTDIIIERTYRYIKSSRNAAKDAQKLLLEIQSFSGVLHSLRILELQVGEHALESRIDPFQRHQCHELLEDIRAKLGDAPQLAKTKLQKIERTLRWQWTADEAKELFSQINRHKAGFNLVTSMESLEAILKIRVEQANMTKKLADIREVLLRTELDRETNEMLDFFDTFDSQSNHAMSVALRSPGTGLWLTECDEWQRWLQEKNTKLWLSGIPGAGKTVLAGLLVQEMLNSVTPSIGGAFYYCDYKKAKSGNMQYLLASVVGQLAMQRPACAAMLRKAYKPECNATAVRILPSVEELLKLLRKMALHFDQLMLVIDALDECEDQEYVSRMFRGLVNTTGCNIKLALLSRDEQDIRRNLTDFEHLRIAARSSDLRIFVLAEIEERTRSGKLRIRSAGLKDEILDRLVDGAEGMFRWVVCQMDHLCQLPTDAARRKALKYLPPDLATTYDRIFARLKAGNDATRVLVRRVLMWLVQGPEHRAERLSSKELCQAVAINTGDDEIDTDATPEVEEILLRCSSLVRLSHEGEFVELAHFTVEEYILDAMAKDERDVHGILFDTAMSNNYKLSTCLNLLLMSQFAHPVLDRESFNLRNQQERLYNHAAISWPDYWTPAYDSECWDLIKTLFSPTHSQKLQTWGQWYLFQRVKAFNSERTSTHFNYNDDQAWESQLYEKLTMAQAGPLHLSALLRSPQLVRWLLEQGYDVSKDSALGVPLHCAMLGVVAAARIDYESRTPTHEELSKGKNEYSKEVVTILMGAGANTSAALSMPRKDSWSMLRVACLSDHLAVLLSLGYVPDTQSLEDLLGLDCSSWTCFGIHRLFEQLRSSDVATIDENILLKLALRSESAKTVALERTTQAPRDLTFVDERYALWHACVLDDVSILVSIQHRHPDGLSHISGLTFNSIAADDETDAPCTLLRLAIRESATNVFKYLVTQGANIHEVDELGHTLLEKMIVHRSPPYELIGLLFDYGSVLGPSVVKFCVEEARTDVLSVIIDRRPDCPIDLTPDESGNSAWHYAMLAESDDLYNSMRKRLSLSPAEFVAAMCSLNHKGKAPLHLAARGSTRILQDLCKNHVPLHLRTTSGETVLHIATWSHRQDYDHKLDALRLLIDAGHTMQNSCTQELCRDESGWTALDIVLEELLNKRMVDVGTHGHHTVYASSDTDEAIMLLLAGLTSQALLSYRHRSKSLLTWAADYTLPSTFTYLANAGADVDQLGEPESEHSTTPLGYAMRRCHDLTIIHEALKKSRAGASRSKKYSSLLHAVLNSRATRSNIEEACRMLLETDCDPDICSHDSRREPAIVTAARVGQATVVKWLIDSGADVNACDAYGSTAITFAAERGFVFAASQLISASADFTTTSMVIGVEPGHGRPMLKAALGPTELAAYHGHLNMVQLLLPHRSKHLRPPDISPLWVACWMGHEHVVDFLIQCGESLDTLHVVNGSSLLHAAVNRGSRSLVQRLVNTGHQFVICDSSGLSPAVHAILAGREDIADLLDKYEGPRRATPVPSIGRTRIEILPHFHALVTRAIGENDIPVSRALHASGWDADGTYPCGACSPLIDALLKEKVEVCKFLIDLGVSVCARGCLQDAAGHSAWDIAASKPGLFEVLKLFLQRRQEPQRTNLSLSIDALGSLSLHFACFAGNEAAVKLLLSFGANVHHEDVDLKTALIVAATNGHEAIVKILIDTGADVSARDRNGETALTLAARRGHAGVVKQLIACSPTHIQMQCAHGRTALSMAAAGGHFAIVRILVAQGLSLDTSCTGGSSARTLLIRGEKDSAATYALHANLPIHGFQQVFHRKLGQRRLIQVLRKYTSILLQQDLNHRIKFALAHAPTTALYFATLGDLGKAVYPLLSCGALLNLEGGEEGTPLMAACALGRRSLVKLLVRLGATVYYIKDGVIFSALKAARHFPKIQHWLLVDRYTDQPKLTHTSLDVPDETTTRPASTRIGYSSFTPWSAFDRTLVFEEDWPAYLKKIVPPSTRSFVCRMEEVASAIFVTEIEAE</sequence>
<dbReference type="PANTHER" id="PTHR24123:SF33">
    <property type="entry name" value="PROTEIN HOS4"/>
    <property type="match status" value="1"/>
</dbReference>
<feature type="repeat" description="ANK" evidence="3">
    <location>
        <begin position="1310"/>
        <end position="1342"/>
    </location>
</feature>
<keyword evidence="1" id="KW-0677">Repeat</keyword>
<keyword evidence="2 3" id="KW-0040">ANK repeat</keyword>
<feature type="repeat" description="ANK" evidence="3">
    <location>
        <begin position="1880"/>
        <end position="1912"/>
    </location>
</feature>
<dbReference type="InterPro" id="IPR002110">
    <property type="entry name" value="Ankyrin_rpt"/>
</dbReference>
<dbReference type="Pfam" id="PF12796">
    <property type="entry name" value="Ank_2"/>
    <property type="match status" value="3"/>
</dbReference>
<proteinExistence type="predicted"/>
<feature type="domain" description="Nephrocystin 3-like N-terminal" evidence="4">
    <location>
        <begin position="200"/>
        <end position="364"/>
    </location>
</feature>
<comment type="caution">
    <text evidence="5">The sequence shown here is derived from an EMBL/GenBank/DDBJ whole genome shotgun (WGS) entry which is preliminary data.</text>
</comment>
<dbReference type="SUPFAM" id="SSF48403">
    <property type="entry name" value="Ankyrin repeat"/>
    <property type="match status" value="5"/>
</dbReference>
<dbReference type="InterPro" id="IPR056884">
    <property type="entry name" value="NPHP3-like_N"/>
</dbReference>
<dbReference type="SMART" id="SM00248">
    <property type="entry name" value="ANK"/>
    <property type="match status" value="21"/>
</dbReference>
<dbReference type="PROSITE" id="PS50088">
    <property type="entry name" value="ANK_REPEAT"/>
    <property type="match status" value="7"/>
</dbReference>
<dbReference type="Proteomes" id="UP000825890">
    <property type="component" value="Unassembled WGS sequence"/>
</dbReference>
<evidence type="ECO:0000313" key="5">
    <source>
        <dbReference type="EMBL" id="GIZ44012.1"/>
    </source>
</evidence>
<dbReference type="InterPro" id="IPR036770">
    <property type="entry name" value="Ankyrin_rpt-contain_sf"/>
</dbReference>
<dbReference type="PANTHER" id="PTHR24123">
    <property type="entry name" value="ANKYRIN REPEAT-CONTAINING"/>
    <property type="match status" value="1"/>
</dbReference>